<reference evidence="2 3" key="1">
    <citation type="submission" date="2019-06" db="EMBL/GenBank/DDBJ databases">
        <title>Complete genome sequence of Helicobacter suis SNTW101c.</title>
        <authorList>
            <person name="Rimbara E."/>
            <person name="Suzuki M."/>
            <person name="Matsui H."/>
            <person name="Nakamura M."/>
            <person name="Mori S."/>
            <person name="Shibayama K."/>
        </authorList>
    </citation>
    <scope>NUCLEOTIDE SEQUENCE [LARGE SCALE GENOMIC DNA]</scope>
    <source>
        <strain evidence="2 3">SNTW101c</strain>
        <plasmid evidence="3">Plasmid: psntw101c_2 dna</plasmid>
        <plasmid evidence="2">pSNTW101c_2</plasmid>
    </source>
</reference>
<evidence type="ECO:0000313" key="1">
    <source>
        <dbReference type="EMBL" id="BCD46796.1"/>
    </source>
</evidence>
<dbReference type="Gene3D" id="2.30.30.110">
    <property type="match status" value="1"/>
</dbReference>
<organism evidence="2 3">
    <name type="scientific">Helicobacter suis</name>
    <dbReference type="NCBI Taxonomy" id="104628"/>
    <lineage>
        <taxon>Bacteria</taxon>
        <taxon>Pseudomonadati</taxon>
        <taxon>Campylobacterota</taxon>
        <taxon>Epsilonproteobacteria</taxon>
        <taxon>Campylobacterales</taxon>
        <taxon>Helicobacteraceae</taxon>
        <taxon>Helicobacter</taxon>
    </lineage>
</organism>
<dbReference type="Pfam" id="PF02452">
    <property type="entry name" value="PemK_toxin"/>
    <property type="match status" value="1"/>
</dbReference>
<evidence type="ECO:0008006" key="5">
    <source>
        <dbReference type="Google" id="ProtNLM"/>
    </source>
</evidence>
<geneLocation type="plasmid" evidence="2">
    <name>pSNTW101c_2</name>
</geneLocation>
<dbReference type="Proteomes" id="UP000509742">
    <property type="component" value="Plasmid pNHP190020_2"/>
</dbReference>
<keyword evidence="4" id="KW-1185">Reference proteome</keyword>
<accession>A0A6J4D039</accession>
<evidence type="ECO:0000313" key="2">
    <source>
        <dbReference type="EMBL" id="BCD71099.1"/>
    </source>
</evidence>
<reference evidence="1 4" key="2">
    <citation type="submission" date="2020-04" db="EMBL/GenBank/DDBJ databases">
        <title>Genomic analysis of gastric non-Helicobacter pylori Helicobacters isolated in Japan.</title>
        <authorList>
            <person name="Suzuki M."/>
            <person name="Rimbara E."/>
        </authorList>
    </citation>
    <scope>NUCLEOTIDE SEQUENCE [LARGE SCALE GENOMIC DNA]</scope>
    <source>
        <strain evidence="1 4">NHP19-0020</strain>
        <plasmid evidence="1 4">pNHP190020_2</plasmid>
    </source>
</reference>
<proteinExistence type="predicted"/>
<protein>
    <recommendedName>
        <fullName evidence="5">Toxin-antitoxin protein</fullName>
    </recommendedName>
</protein>
<dbReference type="Proteomes" id="UP000317935">
    <property type="component" value="Plasmid pSNTW101c_2"/>
</dbReference>
<evidence type="ECO:0000313" key="4">
    <source>
        <dbReference type="Proteomes" id="UP000509742"/>
    </source>
</evidence>
<geneLocation type="plasmid" evidence="1 4">
    <name>pNHP190020_2</name>
</geneLocation>
<geneLocation type="plasmid" evidence="3">
    <name>: psntw101c_2 dna</name>
</geneLocation>
<dbReference type="EMBL" id="AP019776">
    <property type="protein sequence ID" value="BCD71099.1"/>
    <property type="molecule type" value="Genomic_DNA"/>
</dbReference>
<gene>
    <name evidence="1" type="ORF">NHP190020_18350</name>
    <name evidence="2" type="ORF">SNTW_17440</name>
</gene>
<name>A0A6J4D039_9HELI</name>
<dbReference type="EMBL" id="AP023038">
    <property type="protein sequence ID" value="BCD46796.1"/>
    <property type="molecule type" value="Genomic_DNA"/>
</dbReference>
<keyword evidence="2" id="KW-0614">Plasmid</keyword>
<evidence type="ECO:0000313" key="3">
    <source>
        <dbReference type="Proteomes" id="UP000317935"/>
    </source>
</evidence>
<dbReference type="GeneID" id="56929576"/>
<dbReference type="RefSeq" id="WP_006565308.1">
    <property type="nucleotide sequence ID" value="NZ_AP019776.1"/>
</dbReference>
<sequence length="131" mass="15192">MTERFDSWNEQKKKLDKNPPHKVIVGNIYWICIGQNIGHEVYGKSASFTRPVLVVKLLSNKLFLGVPLSSQIHKKTMPFHHGFKDSNDTEQVALLHQIRVFDTKRRRTKIAQVSDEVLKIIKDRIKSEVID</sequence>
<dbReference type="SUPFAM" id="SSF50118">
    <property type="entry name" value="Cell growth inhibitor/plasmid maintenance toxic component"/>
    <property type="match status" value="1"/>
</dbReference>
<dbReference type="GO" id="GO:0003677">
    <property type="term" value="F:DNA binding"/>
    <property type="evidence" value="ECO:0007669"/>
    <property type="project" value="InterPro"/>
</dbReference>
<dbReference type="InterPro" id="IPR003477">
    <property type="entry name" value="PemK-like"/>
</dbReference>
<dbReference type="InterPro" id="IPR011067">
    <property type="entry name" value="Plasmid_toxin/cell-grow_inhib"/>
</dbReference>
<dbReference type="AlphaFoldDB" id="A0A6J4D039"/>